<dbReference type="PANTHER" id="PTHR22770:SF13">
    <property type="entry name" value="RING-TYPE DOMAIN-CONTAINING PROTEIN"/>
    <property type="match status" value="1"/>
</dbReference>
<keyword evidence="4" id="KW-0677">Repeat</keyword>
<comment type="pathway">
    <text evidence="1">Protein modification; protein ubiquitination.</text>
</comment>
<dbReference type="Pfam" id="PF05773">
    <property type="entry name" value="RWD"/>
    <property type="match status" value="1"/>
</dbReference>
<dbReference type="InterPro" id="IPR016135">
    <property type="entry name" value="UBQ-conjugating_enzyme/RWD"/>
</dbReference>
<name>M8AQY7_AEGTA</name>
<dbReference type="EnsemblPlants" id="EMT03804">
    <property type="protein sequence ID" value="EMT03804"/>
    <property type="gene ID" value="F775_02446"/>
</dbReference>
<dbReference type="SMART" id="SM00647">
    <property type="entry name" value="IBR"/>
    <property type="match status" value="2"/>
</dbReference>
<keyword evidence="5" id="KW-0863">Zinc-finger</keyword>
<dbReference type="CDD" id="cd20336">
    <property type="entry name" value="Rcat_RBR"/>
    <property type="match status" value="1"/>
</dbReference>
<keyword evidence="2" id="KW-0808">Transferase</keyword>
<dbReference type="GO" id="GO:0008270">
    <property type="term" value="F:zinc ion binding"/>
    <property type="evidence" value="ECO:0007669"/>
    <property type="project" value="UniProtKB-KW"/>
</dbReference>
<keyword evidence="6" id="KW-0833">Ubl conjugation pathway</keyword>
<dbReference type="GO" id="GO:0000151">
    <property type="term" value="C:ubiquitin ligase complex"/>
    <property type="evidence" value="ECO:0007669"/>
    <property type="project" value="TreeGrafter"/>
</dbReference>
<evidence type="ECO:0000256" key="3">
    <source>
        <dbReference type="ARBA" id="ARBA00022723"/>
    </source>
</evidence>
<dbReference type="GO" id="GO:0097039">
    <property type="term" value="P:protein linear polyubiquitination"/>
    <property type="evidence" value="ECO:0007669"/>
    <property type="project" value="TreeGrafter"/>
</dbReference>
<reference evidence="9" key="1">
    <citation type="submission" date="2015-06" db="UniProtKB">
        <authorList>
            <consortium name="EnsemblPlants"/>
        </authorList>
    </citation>
    <scope>IDENTIFICATION</scope>
</reference>
<evidence type="ECO:0000313" key="9">
    <source>
        <dbReference type="EnsemblPlants" id="EMT03804"/>
    </source>
</evidence>
<dbReference type="Gene3D" id="3.10.110.10">
    <property type="entry name" value="Ubiquitin Conjugating Enzyme"/>
    <property type="match status" value="1"/>
</dbReference>
<evidence type="ECO:0000256" key="6">
    <source>
        <dbReference type="ARBA" id="ARBA00022786"/>
    </source>
</evidence>
<dbReference type="AlphaFoldDB" id="M8AQY7"/>
<dbReference type="Gene3D" id="1.20.120.1750">
    <property type="match status" value="1"/>
</dbReference>
<evidence type="ECO:0000256" key="7">
    <source>
        <dbReference type="ARBA" id="ARBA00022833"/>
    </source>
</evidence>
<keyword evidence="3" id="KW-0479">Metal-binding</keyword>
<organism evidence="9">
    <name type="scientific">Aegilops tauschii</name>
    <name type="common">Tausch's goatgrass</name>
    <name type="synonym">Aegilops squarrosa</name>
    <dbReference type="NCBI Taxonomy" id="37682"/>
    <lineage>
        <taxon>Eukaryota</taxon>
        <taxon>Viridiplantae</taxon>
        <taxon>Streptophyta</taxon>
        <taxon>Embryophyta</taxon>
        <taxon>Tracheophyta</taxon>
        <taxon>Spermatophyta</taxon>
        <taxon>Magnoliopsida</taxon>
        <taxon>Liliopsida</taxon>
        <taxon>Poales</taxon>
        <taxon>Poaceae</taxon>
        <taxon>BOP clade</taxon>
        <taxon>Pooideae</taxon>
        <taxon>Triticodae</taxon>
        <taxon>Triticeae</taxon>
        <taxon>Triticinae</taxon>
        <taxon>Aegilops</taxon>
    </lineage>
</organism>
<accession>M8AQY7</accession>
<dbReference type="PANTHER" id="PTHR22770">
    <property type="entry name" value="UBIQUITIN CONJUGATING ENZYME 7 INTERACTING PROTEIN-RELATED"/>
    <property type="match status" value="1"/>
</dbReference>
<dbReference type="InterPro" id="IPR044066">
    <property type="entry name" value="TRIAD_supradom"/>
</dbReference>
<keyword evidence="7" id="KW-0862">Zinc</keyword>
<protein>
    <submittedName>
        <fullName evidence="9">RBR-type E3 ubiquitin transferase</fullName>
    </submittedName>
</protein>
<evidence type="ECO:0000256" key="1">
    <source>
        <dbReference type="ARBA" id="ARBA00004906"/>
    </source>
</evidence>
<dbReference type="CDD" id="cd23821">
    <property type="entry name" value="RWD_IMPACT"/>
    <property type="match status" value="1"/>
</dbReference>
<dbReference type="SUPFAM" id="SSF57850">
    <property type="entry name" value="RING/U-box"/>
    <property type="match status" value="2"/>
</dbReference>
<dbReference type="PROSITE" id="PS50908">
    <property type="entry name" value="RWD"/>
    <property type="match status" value="1"/>
</dbReference>
<dbReference type="GO" id="GO:0043130">
    <property type="term" value="F:ubiquitin binding"/>
    <property type="evidence" value="ECO:0007669"/>
    <property type="project" value="TreeGrafter"/>
</dbReference>
<feature type="compositionally biased region" description="Low complexity" evidence="8">
    <location>
        <begin position="25"/>
        <end position="39"/>
    </location>
</feature>
<dbReference type="GO" id="GO:0004842">
    <property type="term" value="F:ubiquitin-protein transferase activity"/>
    <property type="evidence" value="ECO:0007669"/>
    <property type="project" value="TreeGrafter"/>
</dbReference>
<dbReference type="InterPro" id="IPR006575">
    <property type="entry name" value="RWD_dom"/>
</dbReference>
<dbReference type="InterPro" id="IPR051628">
    <property type="entry name" value="LUBAC_E3_Ligases"/>
</dbReference>
<proteinExistence type="predicted"/>
<dbReference type="Pfam" id="PF26200">
    <property type="entry name" value="Rcat_RNF216"/>
    <property type="match status" value="1"/>
</dbReference>
<dbReference type="SUPFAM" id="SSF54495">
    <property type="entry name" value="UBC-like"/>
    <property type="match status" value="1"/>
</dbReference>
<evidence type="ECO:0000256" key="5">
    <source>
        <dbReference type="ARBA" id="ARBA00022771"/>
    </source>
</evidence>
<dbReference type="InterPro" id="IPR002867">
    <property type="entry name" value="IBR_dom"/>
</dbReference>
<sequence length="482" mass="53674">MAASSGGASSSSSRAILSHRIPNPGFSTEASSSSPSARADGSDGDVLNLDSPWVAAAEAESILEDAAATERIHLRAVEEDEEGIRVNQERQQDEPMALEAIYGDDLVEFGKKGGLDCFQVYIRYDLHHGSQVCAKFFSADGGCPHDGTEEDGDEPEEFSCTFNLDYLPPLVLTCLLPQWYPSKEPPYFTITAKWMDGSQVSQICEMLDAIWAELPGQEVVYQWVEWIGNSSLSHLWIDAKIILGPDSPTPKSDNRAISRSLPLDYVIPSMLGYSSYKRRKAFVEDLHMCMICLNESNDEDKNAQCPKCSFSFCSLCKDPRHPGKQCLTLEQKLQRRQASGKLAVREMVQEMLMIKTLYNDARACPHCRMTISKTEGCNLMYCVNCGKSFCYRCGKAMGEGFSDHFRKCGLYAPRQESDTKDLQKQLEKLETGNHRVQRQPDNAEYIFCGACQASYCTLCKKRVEFTRQHGAGGTGGHRSAWG</sequence>
<feature type="region of interest" description="Disordered" evidence="8">
    <location>
        <begin position="1"/>
        <end position="45"/>
    </location>
</feature>
<dbReference type="PROSITE" id="PS51873">
    <property type="entry name" value="TRIAD"/>
    <property type="match status" value="1"/>
</dbReference>
<evidence type="ECO:0000256" key="2">
    <source>
        <dbReference type="ARBA" id="ARBA00022679"/>
    </source>
</evidence>
<dbReference type="SMART" id="SM00591">
    <property type="entry name" value="RWD"/>
    <property type="match status" value="1"/>
</dbReference>
<evidence type="ECO:0000256" key="4">
    <source>
        <dbReference type="ARBA" id="ARBA00022737"/>
    </source>
</evidence>
<feature type="compositionally biased region" description="Low complexity" evidence="8">
    <location>
        <begin position="1"/>
        <end position="13"/>
    </location>
</feature>
<dbReference type="GO" id="GO:0043161">
    <property type="term" value="P:proteasome-mediated ubiquitin-dependent protein catabolic process"/>
    <property type="evidence" value="ECO:0007669"/>
    <property type="project" value="TreeGrafter"/>
</dbReference>
<evidence type="ECO:0000256" key="8">
    <source>
        <dbReference type="SAM" id="MobiDB-lite"/>
    </source>
</evidence>